<name>A0A4Z2F6S2_9TELE</name>
<sequence>MKKYVLPPVPGPKIRDVDAQLLKSGGSEDGENALMVNQSCPPIMTWKDQMEEYLIVTENDDGLPSNAQKRKKSFIIPVGFNLDLEKFHCDETKTCQNEWEKKCNEMDHFEVDSSIKPFTNGGYVDNQRPVDHSQGVEVKPVDYSRVKEVNGGNILLHNNENVLFESGGYIHVQIRENMPEEYSRVKKVDSDNTVILQSQHASGDTSSREKGNHDTDRGPQKARKPNMCTELIEGGYVDTINASPNIG</sequence>
<dbReference type="AlphaFoldDB" id="A0A4Z2F6S2"/>
<keyword evidence="3" id="KW-1185">Reference proteome</keyword>
<gene>
    <name evidence="2" type="primary">prlr_0</name>
    <name evidence="2" type="ORF">EYF80_052968</name>
</gene>
<reference evidence="2 3" key="1">
    <citation type="submission" date="2019-03" db="EMBL/GenBank/DDBJ databases">
        <title>First draft genome of Liparis tanakae, snailfish: a comprehensive survey of snailfish specific genes.</title>
        <authorList>
            <person name="Kim W."/>
            <person name="Song I."/>
            <person name="Jeong J.-H."/>
            <person name="Kim D."/>
            <person name="Kim S."/>
            <person name="Ryu S."/>
            <person name="Song J.Y."/>
            <person name="Lee S.K."/>
        </authorList>
    </citation>
    <scope>NUCLEOTIDE SEQUENCE [LARGE SCALE GENOMIC DNA]</scope>
    <source>
        <tissue evidence="2">Muscle</tissue>
    </source>
</reference>
<keyword evidence="2" id="KW-0675">Receptor</keyword>
<proteinExistence type="predicted"/>
<dbReference type="EMBL" id="SRLO01001560">
    <property type="protein sequence ID" value="TNN36857.1"/>
    <property type="molecule type" value="Genomic_DNA"/>
</dbReference>
<feature type="compositionally biased region" description="Basic and acidic residues" evidence="1">
    <location>
        <begin position="206"/>
        <end position="219"/>
    </location>
</feature>
<feature type="region of interest" description="Disordered" evidence="1">
    <location>
        <begin position="198"/>
        <end position="226"/>
    </location>
</feature>
<evidence type="ECO:0000313" key="2">
    <source>
        <dbReference type="EMBL" id="TNN36857.1"/>
    </source>
</evidence>
<evidence type="ECO:0000313" key="3">
    <source>
        <dbReference type="Proteomes" id="UP000314294"/>
    </source>
</evidence>
<evidence type="ECO:0000256" key="1">
    <source>
        <dbReference type="SAM" id="MobiDB-lite"/>
    </source>
</evidence>
<protein>
    <submittedName>
        <fullName evidence="2">Prolactin receptor</fullName>
    </submittedName>
</protein>
<dbReference type="OrthoDB" id="8858139at2759"/>
<organism evidence="2 3">
    <name type="scientific">Liparis tanakae</name>
    <name type="common">Tanaka's snailfish</name>
    <dbReference type="NCBI Taxonomy" id="230148"/>
    <lineage>
        <taxon>Eukaryota</taxon>
        <taxon>Metazoa</taxon>
        <taxon>Chordata</taxon>
        <taxon>Craniata</taxon>
        <taxon>Vertebrata</taxon>
        <taxon>Euteleostomi</taxon>
        <taxon>Actinopterygii</taxon>
        <taxon>Neopterygii</taxon>
        <taxon>Teleostei</taxon>
        <taxon>Neoteleostei</taxon>
        <taxon>Acanthomorphata</taxon>
        <taxon>Eupercaria</taxon>
        <taxon>Perciformes</taxon>
        <taxon>Cottioidei</taxon>
        <taxon>Cottales</taxon>
        <taxon>Liparidae</taxon>
        <taxon>Liparis</taxon>
    </lineage>
</organism>
<accession>A0A4Z2F6S2</accession>
<comment type="caution">
    <text evidence="2">The sequence shown here is derived from an EMBL/GenBank/DDBJ whole genome shotgun (WGS) entry which is preliminary data.</text>
</comment>
<dbReference type="Proteomes" id="UP000314294">
    <property type="component" value="Unassembled WGS sequence"/>
</dbReference>